<dbReference type="InterPro" id="IPR028325">
    <property type="entry name" value="VG_K_chnl"/>
</dbReference>
<keyword evidence="4 13" id="KW-0812">Transmembrane</keyword>
<feature type="domain" description="Ion transport" evidence="14">
    <location>
        <begin position="16"/>
        <end position="214"/>
    </location>
</feature>
<reference evidence="15 16" key="1">
    <citation type="journal article" date="2010" name="Stand. Genomic Sci.">
        <title>Complete genome sequence of Ferrimonas balearica type strain (PAT).</title>
        <authorList>
            <person name="Nolan M."/>
            <person name="Sikorski J."/>
            <person name="Davenport K."/>
            <person name="Lucas S."/>
            <person name="Glavina Del Rio T."/>
            <person name="Tice H."/>
            <person name="Cheng J."/>
            <person name="Goodwin L."/>
            <person name="Pitluck S."/>
            <person name="Liolios K."/>
            <person name="Ivanova N."/>
            <person name="Mavromatis K."/>
            <person name="Ovchinnikova G."/>
            <person name="Pati A."/>
            <person name="Chen A."/>
            <person name="Palaniappan K."/>
            <person name="Land M."/>
            <person name="Hauser L."/>
            <person name="Chang Y."/>
            <person name="Jeffries C."/>
            <person name="Tapia R."/>
            <person name="Brettin T."/>
            <person name="Detter J."/>
            <person name="Han C."/>
            <person name="Yasawong M."/>
            <person name="Rohde M."/>
            <person name="Tindall B."/>
            <person name="Goker M."/>
            <person name="Woyke T."/>
            <person name="Bristow J."/>
            <person name="Eisen J."/>
            <person name="Markowitz V."/>
            <person name="Hugenholtz P."/>
            <person name="Kyrpides N."/>
            <person name="Klenk H."/>
            <person name="Lapidus A."/>
        </authorList>
    </citation>
    <scope>NUCLEOTIDE SEQUENCE [LARGE SCALE GENOMIC DNA]</scope>
    <source>
        <strain evidence="16">DSM 9799 / CCM 4581 / KCTC 23876 / PAT</strain>
    </source>
</reference>
<evidence type="ECO:0000256" key="6">
    <source>
        <dbReference type="ARBA" id="ARBA00022882"/>
    </source>
</evidence>
<evidence type="ECO:0000256" key="2">
    <source>
        <dbReference type="ARBA" id="ARBA00022448"/>
    </source>
</evidence>
<evidence type="ECO:0000256" key="9">
    <source>
        <dbReference type="ARBA" id="ARBA00023065"/>
    </source>
</evidence>
<feature type="transmembrane region" description="Helical" evidence="13">
    <location>
        <begin position="14"/>
        <end position="32"/>
    </location>
</feature>
<dbReference type="PANTHER" id="PTHR11537:SF254">
    <property type="entry name" value="POTASSIUM VOLTAGE-GATED CHANNEL PROTEIN SHAB"/>
    <property type="match status" value="1"/>
</dbReference>
<dbReference type="Proteomes" id="UP000006683">
    <property type="component" value="Chromosome"/>
</dbReference>
<evidence type="ECO:0000256" key="12">
    <source>
        <dbReference type="SAM" id="Coils"/>
    </source>
</evidence>
<evidence type="ECO:0000256" key="11">
    <source>
        <dbReference type="ARBA" id="ARBA00023303"/>
    </source>
</evidence>
<comment type="subcellular location">
    <subcellularLocation>
        <location evidence="1">Membrane</location>
        <topology evidence="1">Multi-pass membrane protein</topology>
    </subcellularLocation>
</comment>
<feature type="transmembrane region" description="Helical" evidence="13">
    <location>
        <begin position="122"/>
        <end position="144"/>
    </location>
</feature>
<dbReference type="Gene3D" id="1.20.120.350">
    <property type="entry name" value="Voltage-gated potassium channels. Chain C"/>
    <property type="match status" value="1"/>
</dbReference>
<keyword evidence="2" id="KW-0813">Transport</keyword>
<evidence type="ECO:0000256" key="5">
    <source>
        <dbReference type="ARBA" id="ARBA00022826"/>
    </source>
</evidence>
<feature type="transmembrane region" description="Helical" evidence="13">
    <location>
        <begin position="159"/>
        <end position="177"/>
    </location>
</feature>
<evidence type="ECO:0000256" key="13">
    <source>
        <dbReference type="SAM" id="Phobius"/>
    </source>
</evidence>
<dbReference type="InterPro" id="IPR005821">
    <property type="entry name" value="Ion_trans_dom"/>
</dbReference>
<feature type="transmembrane region" description="Helical" evidence="13">
    <location>
        <begin position="44"/>
        <end position="63"/>
    </location>
</feature>
<keyword evidence="6" id="KW-0851">Voltage-gated channel</keyword>
<keyword evidence="12" id="KW-0175">Coiled coil</keyword>
<organism evidence="15 16">
    <name type="scientific">Ferrimonas balearica (strain DSM 9799 / CCM 4581 / KCTC 23876 / PAT)</name>
    <dbReference type="NCBI Taxonomy" id="550540"/>
    <lineage>
        <taxon>Bacteria</taxon>
        <taxon>Pseudomonadati</taxon>
        <taxon>Pseudomonadota</taxon>
        <taxon>Gammaproteobacteria</taxon>
        <taxon>Alteromonadales</taxon>
        <taxon>Ferrimonadaceae</taxon>
        <taxon>Ferrimonas</taxon>
    </lineage>
</organism>
<sequence>MQRETEFTLSPRELGMMLLSLFSVIVVLTIVFSDPDRETVRLLIKIDFAICMIFILNFFYGLWRATDRKLYLRTHWIDLVASIPVVEQLRFVRIFQILRVVRLIRMSRSVLAPLLKQKRETTLTSLLLAMITIITFSSVLILLVEDGAPGANIDSAESAIWWALITISTVGYGDYYPVTTEGRVIAAVVIVTGVSFFGVVAGFLASLFVQDDEKDAPEMARLQAQQETLEHQQADLLEEIKALRASLEAQSSDKASNDS</sequence>
<dbReference type="SUPFAM" id="SSF81324">
    <property type="entry name" value="Voltage-gated potassium channels"/>
    <property type="match status" value="1"/>
</dbReference>
<keyword evidence="5" id="KW-0631">Potassium channel</keyword>
<evidence type="ECO:0000256" key="1">
    <source>
        <dbReference type="ARBA" id="ARBA00004141"/>
    </source>
</evidence>
<keyword evidence="11" id="KW-0407">Ion channel</keyword>
<dbReference type="Gene3D" id="1.10.287.70">
    <property type="match status" value="1"/>
</dbReference>
<evidence type="ECO:0000256" key="3">
    <source>
        <dbReference type="ARBA" id="ARBA00022538"/>
    </source>
</evidence>
<name>E1SQF7_FERBD</name>
<evidence type="ECO:0000313" key="16">
    <source>
        <dbReference type="Proteomes" id="UP000006683"/>
    </source>
</evidence>
<keyword evidence="16" id="KW-1185">Reference proteome</keyword>
<evidence type="ECO:0000256" key="10">
    <source>
        <dbReference type="ARBA" id="ARBA00023136"/>
    </source>
</evidence>
<dbReference type="PANTHER" id="PTHR11537">
    <property type="entry name" value="VOLTAGE-GATED POTASSIUM CHANNEL"/>
    <property type="match status" value="1"/>
</dbReference>
<dbReference type="Pfam" id="PF00520">
    <property type="entry name" value="Ion_trans"/>
    <property type="match status" value="1"/>
</dbReference>
<feature type="transmembrane region" description="Helical" evidence="13">
    <location>
        <begin position="184"/>
        <end position="209"/>
    </location>
</feature>
<gene>
    <name evidence="15" type="ordered locus">Fbal_0555</name>
</gene>
<evidence type="ECO:0000256" key="4">
    <source>
        <dbReference type="ARBA" id="ARBA00022692"/>
    </source>
</evidence>
<dbReference type="GO" id="GO:0001508">
    <property type="term" value="P:action potential"/>
    <property type="evidence" value="ECO:0007669"/>
    <property type="project" value="TreeGrafter"/>
</dbReference>
<dbReference type="InterPro" id="IPR027359">
    <property type="entry name" value="Volt_channel_dom_sf"/>
</dbReference>
<dbReference type="PRINTS" id="PR00169">
    <property type="entry name" value="KCHANNEL"/>
</dbReference>
<evidence type="ECO:0000259" key="14">
    <source>
        <dbReference type="Pfam" id="PF00520"/>
    </source>
</evidence>
<dbReference type="GO" id="GO:0008076">
    <property type="term" value="C:voltage-gated potassium channel complex"/>
    <property type="evidence" value="ECO:0007669"/>
    <property type="project" value="InterPro"/>
</dbReference>
<dbReference type="eggNOG" id="COG1226">
    <property type="taxonomic scope" value="Bacteria"/>
</dbReference>
<keyword evidence="7" id="KW-0630">Potassium</keyword>
<keyword evidence="8 13" id="KW-1133">Transmembrane helix</keyword>
<keyword evidence="9" id="KW-0406">Ion transport</keyword>
<protein>
    <submittedName>
        <fullName evidence="15">Ion transport 2 domain protein</fullName>
    </submittedName>
</protein>
<dbReference type="EMBL" id="CP002209">
    <property type="protein sequence ID" value="ADN74769.1"/>
    <property type="molecule type" value="Genomic_DNA"/>
</dbReference>
<accession>E1SQF7</accession>
<dbReference type="HOGENOM" id="CLU_011722_6_1_6"/>
<keyword evidence="3" id="KW-0633">Potassium transport</keyword>
<dbReference type="AlphaFoldDB" id="E1SQF7"/>
<dbReference type="KEGG" id="fbl:Fbal_0555"/>
<keyword evidence="10 13" id="KW-0472">Membrane</keyword>
<evidence type="ECO:0000256" key="8">
    <source>
        <dbReference type="ARBA" id="ARBA00022989"/>
    </source>
</evidence>
<dbReference type="Gene3D" id="1.20.5.110">
    <property type="match status" value="1"/>
</dbReference>
<dbReference type="STRING" id="550540.Fbal_0555"/>
<dbReference type="GO" id="GO:0005249">
    <property type="term" value="F:voltage-gated potassium channel activity"/>
    <property type="evidence" value="ECO:0007669"/>
    <property type="project" value="InterPro"/>
</dbReference>
<proteinExistence type="predicted"/>
<evidence type="ECO:0000313" key="15">
    <source>
        <dbReference type="EMBL" id="ADN74769.1"/>
    </source>
</evidence>
<evidence type="ECO:0000256" key="7">
    <source>
        <dbReference type="ARBA" id="ARBA00022958"/>
    </source>
</evidence>
<feature type="coiled-coil region" evidence="12">
    <location>
        <begin position="219"/>
        <end position="246"/>
    </location>
</feature>